<keyword evidence="2" id="KW-1064">Adaptive immunity</keyword>
<keyword evidence="4" id="KW-0393">Immunoglobulin domain</keyword>
<organism evidence="7 8">
    <name type="scientific">Sinocyclocheilus grahami</name>
    <name type="common">Dianchi golden-line fish</name>
    <name type="synonym">Barbus grahami</name>
    <dbReference type="NCBI Taxonomy" id="75366"/>
    <lineage>
        <taxon>Eukaryota</taxon>
        <taxon>Metazoa</taxon>
        <taxon>Chordata</taxon>
        <taxon>Craniata</taxon>
        <taxon>Vertebrata</taxon>
        <taxon>Euteleostomi</taxon>
        <taxon>Actinopterygii</taxon>
        <taxon>Neopterygii</taxon>
        <taxon>Teleostei</taxon>
        <taxon>Ostariophysi</taxon>
        <taxon>Cypriniformes</taxon>
        <taxon>Cyprinidae</taxon>
        <taxon>Cyprininae</taxon>
        <taxon>Sinocyclocheilus</taxon>
    </lineage>
</organism>
<dbReference type="InterPro" id="IPR013106">
    <property type="entry name" value="Ig_V-set"/>
</dbReference>
<dbReference type="SMART" id="SM00409">
    <property type="entry name" value="IG"/>
    <property type="match status" value="1"/>
</dbReference>
<keyword evidence="8" id="KW-1185">Reference proteome</keyword>
<dbReference type="InterPro" id="IPR036179">
    <property type="entry name" value="Ig-like_dom_sf"/>
</dbReference>
<dbReference type="PANTHER" id="PTHR19367">
    <property type="entry name" value="T-CELL RECEPTOR ALPHA CHAIN V REGION"/>
    <property type="match status" value="1"/>
</dbReference>
<accession>A0A672Q6T5</accession>
<name>A0A672Q6T5_SINGR</name>
<dbReference type="GO" id="GO:0042101">
    <property type="term" value="C:T cell receptor complex"/>
    <property type="evidence" value="ECO:0007669"/>
    <property type="project" value="UniProtKB-KW"/>
</dbReference>
<evidence type="ECO:0000256" key="2">
    <source>
        <dbReference type="ARBA" id="ARBA00023130"/>
    </source>
</evidence>
<keyword evidence="5" id="KW-1279">T cell receptor</keyword>
<dbReference type="Pfam" id="PF07686">
    <property type="entry name" value="V-set"/>
    <property type="match status" value="1"/>
</dbReference>
<dbReference type="Ensembl" id="ENSSGRT00000074055.1">
    <property type="protein sequence ID" value="ENSSGRP00000069500.1"/>
    <property type="gene ID" value="ENSSGRG00000035595.1"/>
</dbReference>
<evidence type="ECO:0000313" key="8">
    <source>
        <dbReference type="Proteomes" id="UP000472262"/>
    </source>
</evidence>
<dbReference type="OMA" id="CTEHRST"/>
<dbReference type="PANTHER" id="PTHR19367:SF18">
    <property type="entry name" value="T CELL RECEPTOR ALPHA VARIABLE 16"/>
    <property type="match status" value="1"/>
</dbReference>
<dbReference type="GO" id="GO:0002250">
    <property type="term" value="P:adaptive immune response"/>
    <property type="evidence" value="ECO:0007669"/>
    <property type="project" value="UniProtKB-KW"/>
</dbReference>
<proteinExistence type="predicted"/>
<dbReference type="AlphaFoldDB" id="A0A672Q6T5"/>
<keyword evidence="5" id="KW-0391">Immunity</keyword>
<dbReference type="InterPro" id="IPR051287">
    <property type="entry name" value="TCR_variable_region"/>
</dbReference>
<dbReference type="SUPFAM" id="SSF48726">
    <property type="entry name" value="Immunoglobulin"/>
    <property type="match status" value="1"/>
</dbReference>
<protein>
    <recommendedName>
        <fullName evidence="6">Ig-like domain-containing protein</fullName>
    </recommendedName>
</protein>
<keyword evidence="3" id="KW-0675">Receptor</keyword>
<dbReference type="InterPro" id="IPR013783">
    <property type="entry name" value="Ig-like_fold"/>
</dbReference>
<evidence type="ECO:0000313" key="7">
    <source>
        <dbReference type="Ensembl" id="ENSSGRP00000069500.1"/>
    </source>
</evidence>
<dbReference type="SMART" id="SM00406">
    <property type="entry name" value="IGv"/>
    <property type="match status" value="1"/>
</dbReference>
<evidence type="ECO:0000256" key="4">
    <source>
        <dbReference type="ARBA" id="ARBA00023319"/>
    </source>
</evidence>
<dbReference type="InterPro" id="IPR003599">
    <property type="entry name" value="Ig_sub"/>
</dbReference>
<evidence type="ECO:0000259" key="6">
    <source>
        <dbReference type="PROSITE" id="PS50835"/>
    </source>
</evidence>
<feature type="domain" description="Ig-like" evidence="6">
    <location>
        <begin position="15"/>
        <end position="124"/>
    </location>
</feature>
<dbReference type="InParanoid" id="A0A672Q6T5"/>
<evidence type="ECO:0000256" key="5">
    <source>
        <dbReference type="ARBA" id="ARBA00043266"/>
    </source>
</evidence>
<dbReference type="Proteomes" id="UP000472262">
    <property type="component" value="Unassembled WGS sequence"/>
</dbReference>
<evidence type="ECO:0000256" key="1">
    <source>
        <dbReference type="ARBA" id="ARBA00022729"/>
    </source>
</evidence>
<evidence type="ECO:0000256" key="3">
    <source>
        <dbReference type="ARBA" id="ARBA00023170"/>
    </source>
</evidence>
<reference evidence="7" key="2">
    <citation type="submission" date="2025-09" db="UniProtKB">
        <authorList>
            <consortium name="Ensembl"/>
        </authorList>
    </citation>
    <scope>IDENTIFICATION</scope>
</reference>
<dbReference type="Gene3D" id="2.60.40.10">
    <property type="entry name" value="Immunoglobulins"/>
    <property type="match status" value="1"/>
</dbReference>
<keyword evidence="1" id="KW-0732">Signal</keyword>
<sequence length="161" mass="18445">ICTLLFVYMLCWGQDRVEQPSGGMTTNEADQVTLICNYTTKTTNADVYLFWYKQLPNKSSIFILNKYPFSEGITEPDFKKRFSATLDSTSRTVPLTIKNLATLSDSALYYCALRPYKNSNSFFTLISIVKNNINIKSLFLFEQFLLIIYTNTITMSSDNNV</sequence>
<dbReference type="InterPro" id="IPR007110">
    <property type="entry name" value="Ig-like_dom"/>
</dbReference>
<dbReference type="PROSITE" id="PS50835">
    <property type="entry name" value="IG_LIKE"/>
    <property type="match status" value="1"/>
</dbReference>
<reference evidence="7" key="1">
    <citation type="submission" date="2025-08" db="UniProtKB">
        <authorList>
            <consortium name="Ensembl"/>
        </authorList>
    </citation>
    <scope>IDENTIFICATION</scope>
</reference>